<comment type="caution">
    <text evidence="1">The sequence shown here is derived from an EMBL/GenBank/DDBJ whole genome shotgun (WGS) entry which is preliminary data.</text>
</comment>
<proteinExistence type="predicted"/>
<protein>
    <submittedName>
        <fullName evidence="1">Uncharacterized protein</fullName>
    </submittedName>
</protein>
<dbReference type="AlphaFoldDB" id="A0A4Y2KKG8"/>
<sequence>MSFTRDPRNTNPYAAYHSDPLLHLLLIPRLLRFPLVRESLLHLSIPAAFQHLRPASPNGALGYPNFRAHHSKTHRVFALKTGFGVEWSNLLGSERSWISSFKKVN</sequence>
<dbReference type="EMBL" id="BGPR01004688">
    <property type="protein sequence ID" value="GBN02236.1"/>
    <property type="molecule type" value="Genomic_DNA"/>
</dbReference>
<evidence type="ECO:0000313" key="1">
    <source>
        <dbReference type="EMBL" id="GBN02236.1"/>
    </source>
</evidence>
<name>A0A4Y2KKG8_ARAVE</name>
<evidence type="ECO:0000313" key="2">
    <source>
        <dbReference type="Proteomes" id="UP000499080"/>
    </source>
</evidence>
<keyword evidence="2" id="KW-1185">Reference proteome</keyword>
<organism evidence="1 2">
    <name type="scientific">Araneus ventricosus</name>
    <name type="common">Orbweaver spider</name>
    <name type="synonym">Epeira ventricosa</name>
    <dbReference type="NCBI Taxonomy" id="182803"/>
    <lineage>
        <taxon>Eukaryota</taxon>
        <taxon>Metazoa</taxon>
        <taxon>Ecdysozoa</taxon>
        <taxon>Arthropoda</taxon>
        <taxon>Chelicerata</taxon>
        <taxon>Arachnida</taxon>
        <taxon>Araneae</taxon>
        <taxon>Araneomorphae</taxon>
        <taxon>Entelegynae</taxon>
        <taxon>Araneoidea</taxon>
        <taxon>Araneidae</taxon>
        <taxon>Araneus</taxon>
    </lineage>
</organism>
<reference evidence="1 2" key="1">
    <citation type="journal article" date="2019" name="Sci. Rep.">
        <title>Orb-weaving spider Araneus ventricosus genome elucidates the spidroin gene catalogue.</title>
        <authorList>
            <person name="Kono N."/>
            <person name="Nakamura H."/>
            <person name="Ohtoshi R."/>
            <person name="Moran D.A.P."/>
            <person name="Shinohara A."/>
            <person name="Yoshida Y."/>
            <person name="Fujiwara M."/>
            <person name="Mori M."/>
            <person name="Tomita M."/>
            <person name="Arakawa K."/>
        </authorList>
    </citation>
    <scope>NUCLEOTIDE SEQUENCE [LARGE SCALE GENOMIC DNA]</scope>
</reference>
<dbReference type="Proteomes" id="UP000499080">
    <property type="component" value="Unassembled WGS sequence"/>
</dbReference>
<gene>
    <name evidence="1" type="ORF">AVEN_116422_1</name>
</gene>
<accession>A0A4Y2KKG8</accession>